<dbReference type="AlphaFoldDB" id="A0A7W7QZ77"/>
<keyword evidence="2" id="KW-1185">Reference proteome</keyword>
<name>A0A7W7QZ77_KITKI</name>
<protein>
    <submittedName>
        <fullName evidence="1">Uncharacterized protein</fullName>
    </submittedName>
</protein>
<dbReference type="EMBL" id="JACHJV010000001">
    <property type="protein sequence ID" value="MBB4922522.1"/>
    <property type="molecule type" value="Genomic_DNA"/>
</dbReference>
<reference evidence="1 2" key="1">
    <citation type="submission" date="2020-08" db="EMBL/GenBank/DDBJ databases">
        <title>Sequencing the genomes of 1000 actinobacteria strains.</title>
        <authorList>
            <person name="Klenk H.-P."/>
        </authorList>
    </citation>
    <scope>NUCLEOTIDE SEQUENCE [LARGE SCALE GENOMIC DNA]</scope>
    <source>
        <strain evidence="1 2">DSM 41654</strain>
    </source>
</reference>
<dbReference type="Proteomes" id="UP000540506">
    <property type="component" value="Unassembled WGS sequence"/>
</dbReference>
<evidence type="ECO:0000313" key="2">
    <source>
        <dbReference type="Proteomes" id="UP000540506"/>
    </source>
</evidence>
<gene>
    <name evidence="1" type="ORF">FHR34_001515</name>
</gene>
<accession>A0A7W7QZ77</accession>
<dbReference type="RefSeq" id="WP_184934681.1">
    <property type="nucleotide sequence ID" value="NZ_JACHJV010000001.1"/>
</dbReference>
<organism evidence="1 2">
    <name type="scientific">Kitasatospora kifunensis</name>
    <name type="common">Streptomyces kifunensis</name>
    <dbReference type="NCBI Taxonomy" id="58351"/>
    <lineage>
        <taxon>Bacteria</taxon>
        <taxon>Bacillati</taxon>
        <taxon>Actinomycetota</taxon>
        <taxon>Actinomycetes</taxon>
        <taxon>Kitasatosporales</taxon>
        <taxon>Streptomycetaceae</taxon>
        <taxon>Kitasatospora</taxon>
    </lineage>
</organism>
<evidence type="ECO:0000313" key="1">
    <source>
        <dbReference type="EMBL" id="MBB4922522.1"/>
    </source>
</evidence>
<comment type="caution">
    <text evidence="1">The sequence shown here is derived from an EMBL/GenBank/DDBJ whole genome shotgun (WGS) entry which is preliminary data.</text>
</comment>
<sequence>MITELAVEHVEFTCGHCWHRWTADYDVQHYRDESGADWENFSRAGVPTDSPYSTDGAPACPECHRHWIGHLTGRHLLPLPTAPTTR</sequence>
<proteinExistence type="predicted"/>